<sequence length="58" mass="6455">MKCYIISSLVHRSTLKLCFCFVCASATEMLFPCFIASTKAGKGELTTMPFGLVREMLQ</sequence>
<gene>
    <name evidence="1" type="ORF">Scep_008564</name>
</gene>
<evidence type="ECO:0000313" key="2">
    <source>
        <dbReference type="Proteomes" id="UP001419268"/>
    </source>
</evidence>
<accession>A0AAP0KEJ6</accession>
<organism evidence="1 2">
    <name type="scientific">Stephania cephalantha</name>
    <dbReference type="NCBI Taxonomy" id="152367"/>
    <lineage>
        <taxon>Eukaryota</taxon>
        <taxon>Viridiplantae</taxon>
        <taxon>Streptophyta</taxon>
        <taxon>Embryophyta</taxon>
        <taxon>Tracheophyta</taxon>
        <taxon>Spermatophyta</taxon>
        <taxon>Magnoliopsida</taxon>
        <taxon>Ranunculales</taxon>
        <taxon>Menispermaceae</taxon>
        <taxon>Menispermoideae</taxon>
        <taxon>Cissampelideae</taxon>
        <taxon>Stephania</taxon>
    </lineage>
</organism>
<evidence type="ECO:0000313" key="1">
    <source>
        <dbReference type="EMBL" id="KAK9149807.1"/>
    </source>
</evidence>
<keyword evidence="2" id="KW-1185">Reference proteome</keyword>
<reference evidence="1 2" key="1">
    <citation type="submission" date="2024-01" db="EMBL/GenBank/DDBJ databases">
        <title>Genome assemblies of Stephania.</title>
        <authorList>
            <person name="Yang L."/>
        </authorList>
    </citation>
    <scope>NUCLEOTIDE SEQUENCE [LARGE SCALE GENOMIC DNA]</scope>
    <source>
        <strain evidence="1">JXDWG</strain>
        <tissue evidence="1">Leaf</tissue>
    </source>
</reference>
<proteinExistence type="predicted"/>
<protein>
    <submittedName>
        <fullName evidence="1">Uncharacterized protein</fullName>
    </submittedName>
</protein>
<comment type="caution">
    <text evidence="1">The sequence shown here is derived from an EMBL/GenBank/DDBJ whole genome shotgun (WGS) entry which is preliminary data.</text>
</comment>
<name>A0AAP0KEJ6_9MAGN</name>
<dbReference type="Proteomes" id="UP001419268">
    <property type="component" value="Unassembled WGS sequence"/>
</dbReference>
<dbReference type="EMBL" id="JBBNAG010000003">
    <property type="protein sequence ID" value="KAK9149807.1"/>
    <property type="molecule type" value="Genomic_DNA"/>
</dbReference>
<dbReference type="AlphaFoldDB" id="A0AAP0KEJ6"/>